<evidence type="ECO:0000256" key="1">
    <source>
        <dbReference type="SAM" id="MobiDB-lite"/>
    </source>
</evidence>
<accession>A0A7W0C6F6</accession>
<dbReference type="Proteomes" id="UP000525298">
    <property type="component" value="Unassembled WGS sequence"/>
</dbReference>
<dbReference type="InterPro" id="IPR018649">
    <property type="entry name" value="SHOCT"/>
</dbReference>
<evidence type="ECO:0000259" key="3">
    <source>
        <dbReference type="Pfam" id="PF09851"/>
    </source>
</evidence>
<dbReference type="Pfam" id="PF09851">
    <property type="entry name" value="SHOCT"/>
    <property type="match status" value="1"/>
</dbReference>
<keyword evidence="2" id="KW-0472">Membrane</keyword>
<keyword evidence="2" id="KW-0812">Transmembrane</keyword>
<dbReference type="AlphaFoldDB" id="A0A7W0C6F6"/>
<comment type="caution">
    <text evidence="4">The sequence shown here is derived from an EMBL/GenBank/DDBJ whole genome shotgun (WGS) entry which is preliminary data.</text>
</comment>
<gene>
    <name evidence="4" type="ORF">HNR65_000336</name>
</gene>
<dbReference type="RefSeq" id="WP_181549702.1">
    <property type="nucleotide sequence ID" value="NZ_JACDUS010000001.1"/>
</dbReference>
<feature type="transmembrane region" description="Helical" evidence="2">
    <location>
        <begin position="47"/>
        <end position="67"/>
    </location>
</feature>
<feature type="domain" description="SHOCT" evidence="3">
    <location>
        <begin position="137"/>
        <end position="163"/>
    </location>
</feature>
<proteinExistence type="predicted"/>
<evidence type="ECO:0000256" key="2">
    <source>
        <dbReference type="SAM" id="Phobius"/>
    </source>
</evidence>
<feature type="region of interest" description="Disordered" evidence="1">
    <location>
        <begin position="110"/>
        <end position="132"/>
    </location>
</feature>
<keyword evidence="5" id="KW-1185">Reference proteome</keyword>
<evidence type="ECO:0000313" key="4">
    <source>
        <dbReference type="EMBL" id="MBA2880029.1"/>
    </source>
</evidence>
<reference evidence="4 5" key="1">
    <citation type="submission" date="2020-07" db="EMBL/GenBank/DDBJ databases">
        <title>Genomic Encyclopedia of Type Strains, Phase IV (KMG-IV): sequencing the most valuable type-strain genomes for metagenomic binning, comparative biology and taxonomic classification.</title>
        <authorList>
            <person name="Goeker M."/>
        </authorList>
    </citation>
    <scope>NUCLEOTIDE SEQUENCE [LARGE SCALE GENOMIC DNA]</scope>
    <source>
        <strain evidence="4 5">DSM 17721</strain>
    </source>
</reference>
<feature type="transmembrane region" description="Helical" evidence="2">
    <location>
        <begin position="21"/>
        <end position="41"/>
    </location>
</feature>
<organism evidence="4 5">
    <name type="scientific">Desulfosalsimonas propionicica</name>
    <dbReference type="NCBI Taxonomy" id="332175"/>
    <lineage>
        <taxon>Bacteria</taxon>
        <taxon>Pseudomonadati</taxon>
        <taxon>Thermodesulfobacteriota</taxon>
        <taxon>Desulfobacteria</taxon>
        <taxon>Desulfobacterales</taxon>
        <taxon>Desulfosalsimonadaceae</taxon>
        <taxon>Desulfosalsimonas</taxon>
    </lineage>
</organism>
<sequence>MPIFQNRENPDSVMKGVFIAYFILLFHVALLGLVGIVVLFFTGILNYLPWILLGGVVMFVGCGYMVLRYVRKKSRSMVQVLGMPEFRGKNIEVNVMGGLASFKIQDTNSESSAGSRHLESGGPSRLLTHTDGEKRQKLESLAEMRDNRIITPEEFERAKQRLLDQ</sequence>
<evidence type="ECO:0000313" key="5">
    <source>
        <dbReference type="Proteomes" id="UP000525298"/>
    </source>
</evidence>
<keyword evidence="2" id="KW-1133">Transmembrane helix</keyword>
<protein>
    <recommendedName>
        <fullName evidence="3">SHOCT domain-containing protein</fullName>
    </recommendedName>
</protein>
<dbReference type="EMBL" id="JACDUS010000001">
    <property type="protein sequence ID" value="MBA2880029.1"/>
    <property type="molecule type" value="Genomic_DNA"/>
</dbReference>
<name>A0A7W0C6F6_9BACT</name>